<proteinExistence type="predicted"/>
<organism evidence="1">
    <name type="scientific">bacterium 19GA11TI05</name>
    <dbReference type="NCBI Taxonomy" id="2920688"/>
    <lineage>
        <taxon>Bacteria</taxon>
    </lineage>
</organism>
<reference evidence="1" key="1">
    <citation type="submission" date="2022-03" db="EMBL/GenBank/DDBJ databases">
        <title>Sea Food Isolates.</title>
        <authorList>
            <person name="Li c."/>
        </authorList>
    </citation>
    <scope>NUCLEOTIDE SEQUENCE</scope>
    <source>
        <strain evidence="1">19GA11TI05</strain>
    </source>
</reference>
<accession>A0AAU6TZU2</accession>
<gene>
    <name evidence="1" type="ORF">MRM81_08980</name>
</gene>
<dbReference type="EMBL" id="CP095362">
    <property type="protein sequence ID" value="XAG67129.1"/>
    <property type="molecule type" value="Genomic_DNA"/>
</dbReference>
<protein>
    <submittedName>
        <fullName evidence="1">Type III secretion system effector protein</fullName>
    </submittedName>
</protein>
<dbReference type="InterPro" id="IPR028208">
    <property type="entry name" value="Effector_pro_NleD-like"/>
</dbReference>
<evidence type="ECO:0000313" key="1">
    <source>
        <dbReference type="EMBL" id="XAG67129.1"/>
    </source>
</evidence>
<dbReference type="Pfam" id="PF14891">
    <property type="entry name" value="Peptidase_M91"/>
    <property type="match status" value="1"/>
</dbReference>
<name>A0AAU6TZU2_UNCXX</name>
<dbReference type="AlphaFoldDB" id="A0AAU6TZU2"/>
<sequence length="209" mass="23586">MKPGFPVTATSPVHISYPPQSVADLAECRNTSDVHLIKYCENLEFHDIHFFKFMRFEAAMDMINSTESGHTLLNCVETLLQFKSEKLLVYLTSSILGASPLCSEDAINGRGTGSCLHCNFELAEQRPDLGQGMDEKQLQAVILYHELVHVLHNLQGERIDIFPADGIKDNRMPLWEEEFRTIGLDMFSAEDISENKFRGEIGVPLRISL</sequence>